<keyword evidence="1" id="KW-0472">Membrane</keyword>
<name>A0A0D8ZM58_9CYAN</name>
<dbReference type="EMBL" id="JYON01000033">
    <property type="protein sequence ID" value="KJH69820.1"/>
    <property type="molecule type" value="Genomic_DNA"/>
</dbReference>
<comment type="caution">
    <text evidence="3">The sequence shown here is derived from an EMBL/GenBank/DDBJ whole genome shotgun (WGS) entry which is preliminary data.</text>
</comment>
<protein>
    <recommendedName>
        <fullName evidence="2">vWA-MoxR associated protein N-terminal HTH domain-containing protein</fullName>
    </recommendedName>
</protein>
<dbReference type="Proteomes" id="UP000032452">
    <property type="component" value="Unassembled WGS sequence"/>
</dbReference>
<dbReference type="Pfam" id="PF26355">
    <property type="entry name" value="HTH_VMAP-M9"/>
    <property type="match status" value="1"/>
</dbReference>
<proteinExistence type="predicted"/>
<keyword evidence="1" id="KW-1133">Transmembrane helix</keyword>
<dbReference type="InterPro" id="IPR058651">
    <property type="entry name" value="HTH_VMAP-M9"/>
</dbReference>
<evidence type="ECO:0000313" key="4">
    <source>
        <dbReference type="Proteomes" id="UP000032452"/>
    </source>
</evidence>
<keyword evidence="1" id="KW-0812">Transmembrane</keyword>
<dbReference type="AlphaFoldDB" id="A0A0D8ZM58"/>
<reference evidence="3 4" key="1">
    <citation type="submission" date="2015-02" db="EMBL/GenBank/DDBJ databases">
        <title>Draft genome of a novel marine cyanobacterium (Chroococcales) isolated from South Atlantic Ocean.</title>
        <authorList>
            <person name="Rigonato J."/>
            <person name="Alvarenga D.O."/>
            <person name="Branco L.H."/>
            <person name="Varani A.M."/>
            <person name="Brandini F.P."/>
            <person name="Fiore M.F."/>
        </authorList>
    </citation>
    <scope>NUCLEOTIDE SEQUENCE [LARGE SCALE GENOMIC DNA]</scope>
    <source>
        <strain evidence="3 4">CENA595</strain>
    </source>
</reference>
<evidence type="ECO:0000256" key="1">
    <source>
        <dbReference type="SAM" id="Phobius"/>
    </source>
</evidence>
<dbReference type="RefSeq" id="WP_045056756.1">
    <property type="nucleotide sequence ID" value="NZ_JYON01000033.1"/>
</dbReference>
<accession>A0A0D8ZM58</accession>
<keyword evidence="4" id="KW-1185">Reference proteome</keyword>
<feature type="transmembrane region" description="Helical" evidence="1">
    <location>
        <begin position="272"/>
        <end position="290"/>
    </location>
</feature>
<dbReference type="STRING" id="1618023.UH38_21540"/>
<feature type="domain" description="vWA-MoxR associated protein N-terminal HTH" evidence="2">
    <location>
        <begin position="5"/>
        <end position="88"/>
    </location>
</feature>
<evidence type="ECO:0000259" key="2">
    <source>
        <dbReference type="Pfam" id="PF26355"/>
    </source>
</evidence>
<evidence type="ECO:0000313" key="3">
    <source>
        <dbReference type="EMBL" id="KJH69820.1"/>
    </source>
</evidence>
<sequence>MPPLSYEEIRDVINTILTKDSQKELDHIDQNILKGTCDKLEYEEIAETYRIHNTQGYKDNGKKLFDRINRALRNSGSRRLKVNKSNVVDRITLYAEILNSQVLDPQRSTPILDQTWEIPEIDGATEKLVVDLNTNLKNIIEYILNFNSHTSRRSLKILDNCKKLFGGDLIIVVIVQTGRFRIILRGREEDINRITYKMQSGELRKINGFRIESYKLSDEETVVLFSRQRALLKWLVRQVARIIRLLRRITIQVARTIMYSPRWLVSEDFKNILLVTALVVAVVLTSRAVLANWDSIVSKTKETIKSTTEEIRENLDSPPRPISPPIRRFPRRF</sequence>
<organism evidence="3 4">
    <name type="scientific">Aliterella atlantica CENA595</name>
    <dbReference type="NCBI Taxonomy" id="1618023"/>
    <lineage>
        <taxon>Bacteria</taxon>
        <taxon>Bacillati</taxon>
        <taxon>Cyanobacteriota</taxon>
        <taxon>Cyanophyceae</taxon>
        <taxon>Chroococcidiopsidales</taxon>
        <taxon>Aliterellaceae</taxon>
        <taxon>Aliterella</taxon>
    </lineage>
</organism>
<gene>
    <name evidence="3" type="ORF">UH38_21540</name>
</gene>